<evidence type="ECO:0000313" key="4">
    <source>
        <dbReference type="Proteomes" id="UP001165063"/>
    </source>
</evidence>
<dbReference type="InterPro" id="IPR000195">
    <property type="entry name" value="Rab-GAP-TBC_dom"/>
</dbReference>
<proteinExistence type="predicted"/>
<dbReference type="EMBL" id="BSXU01000021">
    <property type="protein sequence ID" value="GMG18891.1"/>
    <property type="molecule type" value="Genomic_DNA"/>
</dbReference>
<organism evidence="3 4">
    <name type="scientific">Ambrosiozyma monospora</name>
    <name type="common">Yeast</name>
    <name type="synonym">Endomycopsis monosporus</name>
    <dbReference type="NCBI Taxonomy" id="43982"/>
    <lineage>
        <taxon>Eukaryota</taxon>
        <taxon>Fungi</taxon>
        <taxon>Dikarya</taxon>
        <taxon>Ascomycota</taxon>
        <taxon>Saccharomycotina</taxon>
        <taxon>Pichiomycetes</taxon>
        <taxon>Pichiales</taxon>
        <taxon>Pichiaceae</taxon>
        <taxon>Ambrosiozyma</taxon>
    </lineage>
</organism>
<name>A0A9W6YRP5_AMBMO</name>
<dbReference type="PROSITE" id="PS50086">
    <property type="entry name" value="TBC_RABGAP"/>
    <property type="match status" value="1"/>
</dbReference>
<dbReference type="AlphaFoldDB" id="A0A9W6YRP5"/>
<feature type="compositionally biased region" description="Low complexity" evidence="1">
    <location>
        <begin position="799"/>
        <end position="811"/>
    </location>
</feature>
<sequence>MSFLRGIATIANKASQIFDPSLAQSKKPTKDELLCLEFNLPEGEKIIDQMSAEVVITTKFTRAKIAAIKAQQQQQQNQQGAFSSLPSPALPEVEPFNGKFTLTSNFITFKDGYDSMTCSFVIELPTVQKIQRVHRSYDFAIMLLTTNDLEITVQFIGLKSQCERFGQNLVKALKGSLDEVEKITEFQCNLYSEYLLYKNHSSNFEITVPPSGGLGLVFKFPGNTHKLNDRLKMKKWFDLFRENGRNFALVKNVIFYKLVSYGLPNKLRGELWETCCGSLFLRYQNSEEYNTILVEHNGEKSVAIEEIEKDLNRSLPEYPAYQNEEGINRLRRVLTAYSWKNPDIGYCQAMNIVTAALLIYMSEEQVFWVLNVLCDKIIPGYYSKTMYGVLLDQKVIEGLVRKSLPLIGEHFEKHDIQLSIVSLPWFLSFFLNTMPLVYAFRVIDMMFLHGSRVLFQVALAVIRVNGAALLKCEDDGECIAVFKEYFSSLDESEPSLLNRDRIRTRFDNLWEIAFREFIVIGDNEIEQMRNRYKNEVFQGIETFVKRTELRNLPKTPNLTSEQVSNVYDRYYSVLNNDSQAPNKGSVTMDFDSFEVFMSRLVNWVNASKKNSQQSKFLTRLYNAWSSEDGVMSLETLIAGLNKLIDHDIMNSLSNFIALYDDEHDGKIDRESVLQLAEDLIFITTPWRNGSVFDDITNKTIESEIARKIYERKLILKEQGIETPDDEIRLPSEVRFNEDKWKGKQQERFLASGSNFLKMAFKYAQPVEDPEKPLIDLGDDTTDKFAMEPPKSIELSSRNSTQDSSVTTSSTSAEKDKYNAALDPSHPTYITPSTFRMIILADETYECFFHTQFWKSFQVDQKIDQDLGVVKNIRGMFNNFLADGRRVAIEVRKRMDDATKNIPDNANNIINNAMNGAGVNNNNGDGRSRAQTLSSNNDDDDDFGNFVTPANATDVLGDVPVGADFTSVLHDKKEIEKENELARQLNDTRLG</sequence>
<dbReference type="GO" id="GO:0005096">
    <property type="term" value="F:GTPase activator activity"/>
    <property type="evidence" value="ECO:0007669"/>
    <property type="project" value="TreeGrafter"/>
</dbReference>
<dbReference type="InterPro" id="IPR035969">
    <property type="entry name" value="Rab-GAP_TBC_sf"/>
</dbReference>
<dbReference type="OrthoDB" id="17687at2759"/>
<gene>
    <name evidence="3" type="ORF">Amon01_000005600</name>
</gene>
<dbReference type="PANTHER" id="PTHR47219">
    <property type="entry name" value="RAB GTPASE-ACTIVATING PROTEIN 1-LIKE"/>
    <property type="match status" value="1"/>
</dbReference>
<reference evidence="3" key="1">
    <citation type="submission" date="2023-04" db="EMBL/GenBank/DDBJ databases">
        <title>Ambrosiozyma monospora NBRC 1965.</title>
        <authorList>
            <person name="Ichikawa N."/>
            <person name="Sato H."/>
            <person name="Tonouchi N."/>
        </authorList>
    </citation>
    <scope>NUCLEOTIDE SEQUENCE</scope>
    <source>
        <strain evidence="3">NBRC 1965</strain>
    </source>
</reference>
<evidence type="ECO:0000256" key="1">
    <source>
        <dbReference type="SAM" id="MobiDB-lite"/>
    </source>
</evidence>
<dbReference type="Proteomes" id="UP001165063">
    <property type="component" value="Unassembled WGS sequence"/>
</dbReference>
<feature type="region of interest" description="Disordered" evidence="1">
    <location>
        <begin position="785"/>
        <end position="819"/>
    </location>
</feature>
<comment type="caution">
    <text evidence="3">The sequence shown here is derived from an EMBL/GenBank/DDBJ whole genome shotgun (WGS) entry which is preliminary data.</text>
</comment>
<dbReference type="SUPFAM" id="SSF47923">
    <property type="entry name" value="Ypt/Rab-GAP domain of gyp1p"/>
    <property type="match status" value="2"/>
</dbReference>
<dbReference type="Pfam" id="PF00566">
    <property type="entry name" value="RabGAP-TBC"/>
    <property type="match status" value="1"/>
</dbReference>
<dbReference type="SMART" id="SM00164">
    <property type="entry name" value="TBC"/>
    <property type="match status" value="1"/>
</dbReference>
<evidence type="ECO:0000259" key="2">
    <source>
        <dbReference type="PROSITE" id="PS50086"/>
    </source>
</evidence>
<dbReference type="Gene3D" id="1.10.472.80">
    <property type="entry name" value="Ypt/Rab-GAP domain of gyp1p, domain 3"/>
    <property type="match status" value="1"/>
</dbReference>
<dbReference type="GO" id="GO:0030427">
    <property type="term" value="C:site of polarized growth"/>
    <property type="evidence" value="ECO:0007669"/>
    <property type="project" value="UniProtKB-ARBA"/>
</dbReference>
<feature type="region of interest" description="Disordered" evidence="1">
    <location>
        <begin position="915"/>
        <end position="943"/>
    </location>
</feature>
<keyword evidence="4" id="KW-1185">Reference proteome</keyword>
<dbReference type="GO" id="GO:0031267">
    <property type="term" value="F:small GTPase binding"/>
    <property type="evidence" value="ECO:0007669"/>
    <property type="project" value="TreeGrafter"/>
</dbReference>
<dbReference type="Gene3D" id="1.10.8.270">
    <property type="entry name" value="putative rabgap domain of human tbc1 domain family member 14 like domains"/>
    <property type="match status" value="1"/>
</dbReference>
<evidence type="ECO:0000313" key="3">
    <source>
        <dbReference type="EMBL" id="GMG18891.1"/>
    </source>
</evidence>
<feature type="domain" description="Rab-GAP TBC" evidence="2">
    <location>
        <begin position="262"/>
        <end position="450"/>
    </location>
</feature>
<dbReference type="InterPro" id="IPR050302">
    <property type="entry name" value="Rab_GAP_TBC_domain"/>
</dbReference>
<protein>
    <submittedName>
        <fullName evidence="3">Unnamed protein product</fullName>
    </submittedName>
</protein>
<dbReference type="InterPro" id="IPR011992">
    <property type="entry name" value="EF-hand-dom_pair"/>
</dbReference>
<dbReference type="Gene3D" id="1.10.238.10">
    <property type="entry name" value="EF-hand"/>
    <property type="match status" value="1"/>
</dbReference>
<dbReference type="FunFam" id="1.10.8.270:FF:000015">
    <property type="entry name" value="GTPase activating protein (Gyp2)"/>
    <property type="match status" value="1"/>
</dbReference>
<dbReference type="SUPFAM" id="SSF47473">
    <property type="entry name" value="EF-hand"/>
    <property type="match status" value="1"/>
</dbReference>
<accession>A0A9W6YRP5</accession>
<dbReference type="PANTHER" id="PTHR47219:SF20">
    <property type="entry name" value="TBC1 DOMAIN FAMILY MEMBER 2B"/>
    <property type="match status" value="1"/>
</dbReference>